<keyword evidence="1" id="KW-0732">Signal</keyword>
<keyword evidence="7" id="KW-1185">Reference proteome</keyword>
<name>A0ABX0ZCX0_9ACTN</name>
<evidence type="ECO:0000256" key="1">
    <source>
        <dbReference type="ARBA" id="ARBA00022729"/>
    </source>
</evidence>
<feature type="region of interest" description="Disordered" evidence="3">
    <location>
        <begin position="143"/>
        <end position="164"/>
    </location>
</feature>
<sequence length="164" mass="16145">MTVPALANGTYTVAYRVVSADGHPVQGSYRFTVADPTATASPDAPAPVTPAAAVPSTTATSPTAASPAAAARDSDDGPGALILIGGGILLVMIIAAGAVIVMRRRSTRNPDRAADRAEATGETDDLARCNALLAAAAGAGRAAGHSDIAPEGGPVDSRGQPGTF</sequence>
<feature type="region of interest" description="Disordered" evidence="3">
    <location>
        <begin position="39"/>
        <end position="76"/>
    </location>
</feature>
<evidence type="ECO:0000256" key="2">
    <source>
        <dbReference type="ARBA" id="ARBA00023008"/>
    </source>
</evidence>
<dbReference type="Pfam" id="PF04234">
    <property type="entry name" value="CopC"/>
    <property type="match status" value="1"/>
</dbReference>
<feature type="compositionally biased region" description="Low complexity" evidence="3">
    <location>
        <begin position="49"/>
        <end position="71"/>
    </location>
</feature>
<evidence type="ECO:0000256" key="4">
    <source>
        <dbReference type="SAM" id="Phobius"/>
    </source>
</evidence>
<dbReference type="InterPro" id="IPR014756">
    <property type="entry name" value="Ig_E-set"/>
</dbReference>
<evidence type="ECO:0000259" key="5">
    <source>
        <dbReference type="Pfam" id="PF04234"/>
    </source>
</evidence>
<feature type="transmembrane region" description="Helical" evidence="4">
    <location>
        <begin position="80"/>
        <end position="102"/>
    </location>
</feature>
<dbReference type="Proteomes" id="UP000783871">
    <property type="component" value="Unassembled WGS sequence"/>
</dbReference>
<proteinExistence type="predicted"/>
<comment type="caution">
    <text evidence="6">The sequence shown here is derived from an EMBL/GenBank/DDBJ whole genome shotgun (WGS) entry which is preliminary data.</text>
</comment>
<evidence type="ECO:0000313" key="6">
    <source>
        <dbReference type="EMBL" id="NJP35771.1"/>
    </source>
</evidence>
<dbReference type="InterPro" id="IPR007348">
    <property type="entry name" value="CopC_dom"/>
</dbReference>
<keyword evidence="4" id="KW-0472">Membrane</keyword>
<evidence type="ECO:0000313" key="7">
    <source>
        <dbReference type="Proteomes" id="UP000783871"/>
    </source>
</evidence>
<evidence type="ECO:0000256" key="3">
    <source>
        <dbReference type="SAM" id="MobiDB-lite"/>
    </source>
</evidence>
<accession>A0ABX0ZCX0</accession>
<protein>
    <submittedName>
        <fullName evidence="6">Copper resistance protein CopC</fullName>
    </submittedName>
</protein>
<dbReference type="Gene3D" id="2.60.40.1220">
    <property type="match status" value="1"/>
</dbReference>
<keyword evidence="2" id="KW-0186">Copper</keyword>
<dbReference type="EMBL" id="JAATEO010000057">
    <property type="protein sequence ID" value="NJP35771.1"/>
    <property type="molecule type" value="Genomic_DNA"/>
</dbReference>
<dbReference type="SUPFAM" id="SSF81296">
    <property type="entry name" value="E set domains"/>
    <property type="match status" value="1"/>
</dbReference>
<dbReference type="RefSeq" id="WP_168004082.1">
    <property type="nucleotide sequence ID" value="NZ_JAATEO010000057.1"/>
</dbReference>
<keyword evidence="4" id="KW-1133">Transmembrane helix</keyword>
<keyword evidence="4" id="KW-0812">Transmembrane</keyword>
<gene>
    <name evidence="6" type="ORF">HCJ94_28375</name>
</gene>
<reference evidence="6 7" key="1">
    <citation type="submission" date="2020-03" db="EMBL/GenBank/DDBJ databases">
        <title>WGS of actinomycetes isolated from Thailand.</title>
        <authorList>
            <person name="Thawai C."/>
        </authorList>
    </citation>
    <scope>NUCLEOTIDE SEQUENCE [LARGE SCALE GENOMIC DNA]</scope>
    <source>
        <strain evidence="6 7">HSS6-12</strain>
    </source>
</reference>
<organism evidence="6 7">
    <name type="scientific">Micromonospora thermarum</name>
    <dbReference type="NCBI Taxonomy" id="2720024"/>
    <lineage>
        <taxon>Bacteria</taxon>
        <taxon>Bacillati</taxon>
        <taxon>Actinomycetota</taxon>
        <taxon>Actinomycetes</taxon>
        <taxon>Micromonosporales</taxon>
        <taxon>Micromonosporaceae</taxon>
        <taxon>Micromonospora</taxon>
    </lineage>
</organism>
<dbReference type="InterPro" id="IPR014755">
    <property type="entry name" value="Cu-Rt/internalin_Ig-like"/>
</dbReference>
<feature type="domain" description="CopC" evidence="5">
    <location>
        <begin position="2"/>
        <end position="33"/>
    </location>
</feature>